<feature type="compositionally biased region" description="Polar residues" evidence="1">
    <location>
        <begin position="8"/>
        <end position="26"/>
    </location>
</feature>
<feature type="compositionally biased region" description="Basic and acidic residues" evidence="1">
    <location>
        <begin position="127"/>
        <end position="148"/>
    </location>
</feature>
<feature type="region of interest" description="Disordered" evidence="1">
    <location>
        <begin position="1"/>
        <end position="202"/>
    </location>
</feature>
<evidence type="ECO:0000256" key="1">
    <source>
        <dbReference type="SAM" id="MobiDB-lite"/>
    </source>
</evidence>
<dbReference type="Proteomes" id="UP001633002">
    <property type="component" value="Unassembled WGS sequence"/>
</dbReference>
<evidence type="ECO:0000313" key="3">
    <source>
        <dbReference type="Proteomes" id="UP001633002"/>
    </source>
</evidence>
<protein>
    <submittedName>
        <fullName evidence="2">Uncharacterized protein</fullName>
    </submittedName>
</protein>
<feature type="compositionally biased region" description="Polar residues" evidence="1">
    <location>
        <begin position="99"/>
        <end position="117"/>
    </location>
</feature>
<dbReference type="AlphaFoldDB" id="A0ABD3HP79"/>
<feature type="compositionally biased region" description="Gly residues" evidence="1">
    <location>
        <begin position="189"/>
        <end position="202"/>
    </location>
</feature>
<proteinExistence type="predicted"/>
<reference evidence="2 3" key="1">
    <citation type="submission" date="2024-09" db="EMBL/GenBank/DDBJ databases">
        <title>Chromosome-scale assembly of Riccia sorocarpa.</title>
        <authorList>
            <person name="Paukszto L."/>
        </authorList>
    </citation>
    <scope>NUCLEOTIDE SEQUENCE [LARGE SCALE GENOMIC DNA]</scope>
    <source>
        <strain evidence="2">LP-2024</strain>
        <tissue evidence="2">Aerial parts of the thallus</tissue>
    </source>
</reference>
<accession>A0ABD3HP79</accession>
<comment type="caution">
    <text evidence="2">The sequence shown here is derived from an EMBL/GenBank/DDBJ whole genome shotgun (WGS) entry which is preliminary data.</text>
</comment>
<keyword evidence="3" id="KW-1185">Reference proteome</keyword>
<gene>
    <name evidence="2" type="ORF">R1sor_005780</name>
</gene>
<sequence>MTKGDGNSGRSGSTLQRLDVGSSSSRPPDDKGGSSVVRSAPGHIGNLPGVSRLAGKVNREKEINSGMRTIDMNTDFPPLPAKGDTILTRGVAAAPGTGLPQSQTQRMKTGSTDNIQSVPKIKRWQRRIAEGVKGRLEEDPEHTPDRGNKSKKRPPAKPDYKKVDTFSQLGVASHGHDTALVGDPPDTAAGGGGGGGRVSEGL</sequence>
<dbReference type="EMBL" id="JBJQOH010000003">
    <property type="protein sequence ID" value="KAL3692129.1"/>
    <property type="molecule type" value="Genomic_DNA"/>
</dbReference>
<organism evidence="2 3">
    <name type="scientific">Riccia sorocarpa</name>
    <dbReference type="NCBI Taxonomy" id="122646"/>
    <lineage>
        <taxon>Eukaryota</taxon>
        <taxon>Viridiplantae</taxon>
        <taxon>Streptophyta</taxon>
        <taxon>Embryophyta</taxon>
        <taxon>Marchantiophyta</taxon>
        <taxon>Marchantiopsida</taxon>
        <taxon>Marchantiidae</taxon>
        <taxon>Marchantiales</taxon>
        <taxon>Ricciaceae</taxon>
        <taxon>Riccia</taxon>
    </lineage>
</organism>
<name>A0ABD3HP79_9MARC</name>
<evidence type="ECO:0000313" key="2">
    <source>
        <dbReference type="EMBL" id="KAL3692129.1"/>
    </source>
</evidence>